<feature type="compositionally biased region" description="Polar residues" evidence="1">
    <location>
        <begin position="205"/>
        <end position="223"/>
    </location>
</feature>
<organism evidence="2 3">
    <name type="scientific">Blastomyces silverae</name>
    <dbReference type="NCBI Taxonomy" id="2060906"/>
    <lineage>
        <taxon>Eukaryota</taxon>
        <taxon>Fungi</taxon>
        <taxon>Dikarya</taxon>
        <taxon>Ascomycota</taxon>
        <taxon>Pezizomycotina</taxon>
        <taxon>Eurotiomycetes</taxon>
        <taxon>Eurotiomycetidae</taxon>
        <taxon>Onygenales</taxon>
        <taxon>Ajellomycetaceae</taxon>
        <taxon>Blastomyces</taxon>
    </lineage>
</organism>
<evidence type="ECO:0000313" key="2">
    <source>
        <dbReference type="EMBL" id="KLJ13638.1"/>
    </source>
</evidence>
<evidence type="ECO:0000256" key="1">
    <source>
        <dbReference type="SAM" id="MobiDB-lite"/>
    </source>
</evidence>
<comment type="caution">
    <text evidence="2">The sequence shown here is derived from an EMBL/GenBank/DDBJ whole genome shotgun (WGS) entry which is preliminary data.</text>
</comment>
<keyword evidence="3" id="KW-1185">Reference proteome</keyword>
<proteinExistence type="predicted"/>
<reference evidence="3" key="1">
    <citation type="journal article" date="2015" name="PLoS Genet.">
        <title>The dynamic genome and transcriptome of the human fungal pathogen Blastomyces and close relative Emmonsia.</title>
        <authorList>
            <person name="Munoz J.F."/>
            <person name="Gauthier G.M."/>
            <person name="Desjardins C.A."/>
            <person name="Gallo J.E."/>
            <person name="Holder J."/>
            <person name="Sullivan T.D."/>
            <person name="Marty A.J."/>
            <person name="Carmen J.C."/>
            <person name="Chen Z."/>
            <person name="Ding L."/>
            <person name="Gujja S."/>
            <person name="Magrini V."/>
            <person name="Misas E."/>
            <person name="Mitreva M."/>
            <person name="Priest M."/>
            <person name="Saif S."/>
            <person name="Whiston E.A."/>
            <person name="Young S."/>
            <person name="Zeng Q."/>
            <person name="Goldman W.E."/>
            <person name="Mardis E.R."/>
            <person name="Taylor J.W."/>
            <person name="McEwen J.G."/>
            <person name="Clay O.K."/>
            <person name="Klein B.S."/>
            <person name="Cuomo C.A."/>
        </authorList>
    </citation>
    <scope>NUCLEOTIDE SEQUENCE [LARGE SCALE GENOMIC DNA]</scope>
    <source>
        <strain evidence="3">UAMH 139</strain>
    </source>
</reference>
<dbReference type="EMBL" id="LDEV01000202">
    <property type="protein sequence ID" value="KLJ13638.1"/>
    <property type="molecule type" value="Genomic_DNA"/>
</dbReference>
<dbReference type="Proteomes" id="UP000053573">
    <property type="component" value="Unassembled WGS sequence"/>
</dbReference>
<feature type="region of interest" description="Disordered" evidence="1">
    <location>
        <begin position="347"/>
        <end position="379"/>
    </location>
</feature>
<feature type="compositionally biased region" description="Low complexity" evidence="1">
    <location>
        <begin position="236"/>
        <end position="272"/>
    </location>
</feature>
<sequence>MPLARYSASSPHLYACPRDSKHNRASQDGRRKSSLTKSLQAFAKNTFHRRQRHTNAGDSSYGTTPATSFTGSSCPPSPGVSQLRSEGVMAPVTHTMGRSPLTSGANSRGQTQILVGVTASPKESPGLNRKPGSMNLQLPIPEEPRISHENPSERRQTNGGKQRVKCGTLKEGTAQSQVSRIPLPSPQPDGYPRRRNTNAGLPLPKSTTFSSFISLRHGSSLSHHQSRSKNKRGSHEQSSLEQQRQQQKQIGGMHQKPTNAANAQIAQIANNPPAGPFGSQHCLTPKQRPLLGPKGRSLPKSQTAINLASYSKLPGYSAPTESFINRYQSNARSKCSIINDCEDTGSLRSLRGQNNSPNAARKDACGSDIQQPTNLREQPPMEQLISSCTSPNNDDDIQTVTTAQPRQYWLGRFSTLVNAFHHEDSFKEESDAATGYDSSAAPAYYYITSSSTATLNDQRTKRAFVFLENACSTAEARVSFLEFRDAYSKCLGNRWSKWFVRDTGVGAGAAGGKQGYGDSTSDLSDGTLISAREVADKKRKWSEGGALAGGGSAGAGGIGLMSMFRTVRKSFA</sequence>
<evidence type="ECO:0000313" key="3">
    <source>
        <dbReference type="Proteomes" id="UP000053573"/>
    </source>
</evidence>
<protein>
    <submittedName>
        <fullName evidence="2">Uncharacterized protein</fullName>
    </submittedName>
</protein>
<feature type="region of interest" description="Disordered" evidence="1">
    <location>
        <begin position="1"/>
        <end position="84"/>
    </location>
</feature>
<gene>
    <name evidence="2" type="ORF">EMPG_09396</name>
</gene>
<name>A0A0H1BR86_9EURO</name>
<feature type="compositionally biased region" description="Basic and acidic residues" evidence="1">
    <location>
        <begin position="142"/>
        <end position="156"/>
    </location>
</feature>
<feature type="compositionally biased region" description="Polar residues" evidence="1">
    <location>
        <begin position="54"/>
        <end position="84"/>
    </location>
</feature>
<feature type="region of interest" description="Disordered" evidence="1">
    <location>
        <begin position="119"/>
        <end position="299"/>
    </location>
</feature>
<dbReference type="AlphaFoldDB" id="A0A0H1BR86"/>
<accession>A0A0H1BR86</accession>
<feature type="compositionally biased region" description="Basic and acidic residues" evidence="1">
    <location>
        <begin position="18"/>
        <end position="31"/>
    </location>
</feature>
<dbReference type="OrthoDB" id="3557758at2759"/>